<reference evidence="2 3" key="1">
    <citation type="submission" date="2024-10" db="EMBL/GenBank/DDBJ databases">
        <authorList>
            <person name="Ratan Roy A."/>
            <person name="Morales Sandoval P.H."/>
            <person name="De Los Santos Villalobos S."/>
            <person name="Chakraborty S."/>
            <person name="Mukherjee J."/>
        </authorList>
    </citation>
    <scope>NUCLEOTIDE SEQUENCE [LARGE SCALE GENOMIC DNA]</scope>
    <source>
        <strain evidence="2 3">S1</strain>
    </source>
</reference>
<dbReference type="RefSeq" id="WP_377963397.1">
    <property type="nucleotide sequence ID" value="NZ_JBHZOL010000047.1"/>
</dbReference>
<dbReference type="EMBL" id="JBHZOL010000047">
    <property type="protein sequence ID" value="MFE4106032.1"/>
    <property type="molecule type" value="Genomic_DNA"/>
</dbReference>
<sequence>MDVDAVVKQLSWIERVASRVWVVLTLMMLASLCFLVKAEGQIWQKYVYSVLALIAMVWLYPLYTFGFRLVPGLIGNIAVGLLAAWVVWFVSASSAIAAYLIVPVIIWLSVATVYVILLLLNNQTTL</sequence>
<feature type="transmembrane region" description="Helical" evidence="1">
    <location>
        <begin position="97"/>
        <end position="120"/>
    </location>
</feature>
<name>A0ABW6IDT6_9CYAN</name>
<proteinExistence type="predicted"/>
<dbReference type="Proteomes" id="UP001600165">
    <property type="component" value="Unassembled WGS sequence"/>
</dbReference>
<evidence type="ECO:0000256" key="1">
    <source>
        <dbReference type="SAM" id="Phobius"/>
    </source>
</evidence>
<accession>A0ABW6IDT6</accession>
<feature type="transmembrane region" description="Helical" evidence="1">
    <location>
        <begin position="20"/>
        <end position="38"/>
    </location>
</feature>
<keyword evidence="1" id="KW-0472">Membrane</keyword>
<dbReference type="InterPro" id="IPR038330">
    <property type="entry name" value="TspO/MBR-related_sf"/>
</dbReference>
<gene>
    <name evidence="2" type="ORF">ACFVKH_07090</name>
</gene>
<evidence type="ECO:0000313" key="2">
    <source>
        <dbReference type="EMBL" id="MFE4106032.1"/>
    </source>
</evidence>
<dbReference type="Gene3D" id="1.20.1260.100">
    <property type="entry name" value="TspO/MBR protein"/>
    <property type="match status" value="1"/>
</dbReference>
<keyword evidence="3" id="KW-1185">Reference proteome</keyword>
<feature type="transmembrane region" description="Helical" evidence="1">
    <location>
        <begin position="45"/>
        <end position="63"/>
    </location>
</feature>
<comment type="caution">
    <text evidence="2">The sequence shown here is derived from an EMBL/GenBank/DDBJ whole genome shotgun (WGS) entry which is preliminary data.</text>
</comment>
<keyword evidence="1" id="KW-1133">Transmembrane helix</keyword>
<protein>
    <submittedName>
        <fullName evidence="2">Uncharacterized protein</fullName>
    </submittedName>
</protein>
<evidence type="ECO:0000313" key="3">
    <source>
        <dbReference type="Proteomes" id="UP001600165"/>
    </source>
</evidence>
<keyword evidence="1" id="KW-0812">Transmembrane</keyword>
<organism evidence="2 3">
    <name type="scientific">Almyronema epifaneia S1</name>
    <dbReference type="NCBI Taxonomy" id="2991925"/>
    <lineage>
        <taxon>Bacteria</taxon>
        <taxon>Bacillati</taxon>
        <taxon>Cyanobacteriota</taxon>
        <taxon>Cyanophyceae</taxon>
        <taxon>Nodosilineales</taxon>
        <taxon>Nodosilineaceae</taxon>
        <taxon>Almyronema</taxon>
        <taxon>Almyronema epifaneia</taxon>
    </lineage>
</organism>
<feature type="transmembrane region" description="Helical" evidence="1">
    <location>
        <begin position="69"/>
        <end position="90"/>
    </location>
</feature>